<name>A0ABS4FMW6_9BACL</name>
<dbReference type="RefSeq" id="WP_210087619.1">
    <property type="nucleotide sequence ID" value="NZ_JAGGKG010000002.1"/>
</dbReference>
<organism evidence="1 2">
    <name type="scientific">Paenibacillus turicensis</name>
    <dbReference type="NCBI Taxonomy" id="160487"/>
    <lineage>
        <taxon>Bacteria</taxon>
        <taxon>Bacillati</taxon>
        <taxon>Bacillota</taxon>
        <taxon>Bacilli</taxon>
        <taxon>Bacillales</taxon>
        <taxon>Paenibacillaceae</taxon>
        <taxon>Paenibacillus</taxon>
    </lineage>
</organism>
<comment type="caution">
    <text evidence="1">The sequence shown here is derived from an EMBL/GenBank/DDBJ whole genome shotgun (WGS) entry which is preliminary data.</text>
</comment>
<evidence type="ECO:0000313" key="2">
    <source>
        <dbReference type="Proteomes" id="UP001519272"/>
    </source>
</evidence>
<dbReference type="EMBL" id="JAGGKG010000002">
    <property type="protein sequence ID" value="MBP1903926.1"/>
    <property type="molecule type" value="Genomic_DNA"/>
</dbReference>
<evidence type="ECO:0000313" key="1">
    <source>
        <dbReference type="EMBL" id="MBP1903926.1"/>
    </source>
</evidence>
<evidence type="ECO:0008006" key="3">
    <source>
        <dbReference type="Google" id="ProtNLM"/>
    </source>
</evidence>
<reference evidence="1 2" key="1">
    <citation type="submission" date="2021-03" db="EMBL/GenBank/DDBJ databases">
        <title>Genomic Encyclopedia of Type Strains, Phase IV (KMG-IV): sequencing the most valuable type-strain genomes for metagenomic binning, comparative biology and taxonomic classification.</title>
        <authorList>
            <person name="Goeker M."/>
        </authorList>
    </citation>
    <scope>NUCLEOTIDE SEQUENCE [LARGE SCALE GENOMIC DNA]</scope>
    <source>
        <strain evidence="1 2">DSM 14349</strain>
    </source>
</reference>
<protein>
    <recommendedName>
        <fullName evidence="3">DUF1292 domain-containing protein</fullName>
    </recommendedName>
</protein>
<proteinExistence type="predicted"/>
<sequence length="91" mass="10365">MKINVVAASMKKEADGSFLGKTIFQANEDPTKYEITFFSKRGKDWDYSLHYADEPGNEELLLAVDAHIEQSDEDFDQLLDAAWNSMDETDI</sequence>
<gene>
    <name evidence="1" type="ORF">J2Z32_000543</name>
</gene>
<dbReference type="Proteomes" id="UP001519272">
    <property type="component" value="Unassembled WGS sequence"/>
</dbReference>
<accession>A0ABS4FMW6</accession>
<keyword evidence="2" id="KW-1185">Reference proteome</keyword>